<keyword evidence="1" id="KW-0689">Ribosomal protein</keyword>
<dbReference type="AlphaFoldDB" id="U1Y3V8"/>
<dbReference type="NCBIfam" id="TIGR02436">
    <property type="entry name" value="four helix bundle protein"/>
    <property type="match status" value="1"/>
</dbReference>
<dbReference type="SUPFAM" id="SSF158446">
    <property type="entry name" value="IVS-encoded protein-like"/>
    <property type="match status" value="1"/>
</dbReference>
<keyword evidence="2" id="KW-1185">Reference proteome</keyword>
<dbReference type="InterPro" id="IPR012657">
    <property type="entry name" value="23S_rRNA-intervening_sequence"/>
</dbReference>
<dbReference type="EMBL" id="AWSJ01000309">
    <property type="protein sequence ID" value="ERI06847.1"/>
    <property type="molecule type" value="Genomic_DNA"/>
</dbReference>
<dbReference type="InterPro" id="IPR036583">
    <property type="entry name" value="23S_rRNA_IVS_sf"/>
</dbReference>
<name>U1Y3V8_ANEAE</name>
<dbReference type="Pfam" id="PF05635">
    <property type="entry name" value="23S_rRNA_IVP"/>
    <property type="match status" value="1"/>
</dbReference>
<dbReference type="RefSeq" id="WP_021624686.1">
    <property type="nucleotide sequence ID" value="NZ_KE952914.1"/>
</dbReference>
<dbReference type="PANTHER" id="PTHR38471">
    <property type="entry name" value="FOUR HELIX BUNDLE PROTEIN"/>
    <property type="match status" value="1"/>
</dbReference>
<keyword evidence="1" id="KW-0687">Ribonucleoprotein</keyword>
<dbReference type="Proteomes" id="UP000016511">
    <property type="component" value="Unassembled WGS sequence"/>
</dbReference>
<dbReference type="PATRIC" id="fig|649747.3.peg.4569"/>
<accession>U1Y3V8</accession>
<dbReference type="GeneID" id="92841634"/>
<dbReference type="Gene3D" id="1.20.1440.60">
    <property type="entry name" value="23S rRNA-intervening sequence"/>
    <property type="match status" value="1"/>
</dbReference>
<sequence>MIRTFRDLRVYKQSYELGKEVHRVTQRFPKHERYELGSQLRRASQSIPLNIAEGYGRKKSKAEFKRFLLIAIGSCNEVQVLLDYAYEFHYLSSDEYKQLLTNYEGIGKQLSALHSKWK</sequence>
<organism evidence="1 2">
    <name type="scientific">Aneurinibacillus aneurinilyticus ATCC 12856</name>
    <dbReference type="NCBI Taxonomy" id="649747"/>
    <lineage>
        <taxon>Bacteria</taxon>
        <taxon>Bacillati</taxon>
        <taxon>Bacillota</taxon>
        <taxon>Bacilli</taxon>
        <taxon>Bacillales</taxon>
        <taxon>Paenibacillaceae</taxon>
        <taxon>Aneurinibacillus group</taxon>
        <taxon>Aneurinibacillus</taxon>
    </lineage>
</organism>
<evidence type="ECO:0000313" key="2">
    <source>
        <dbReference type="Proteomes" id="UP000016511"/>
    </source>
</evidence>
<comment type="caution">
    <text evidence="1">The sequence shown here is derived from an EMBL/GenBank/DDBJ whole genome shotgun (WGS) entry which is preliminary data.</text>
</comment>
<proteinExistence type="predicted"/>
<dbReference type="CDD" id="cd16377">
    <property type="entry name" value="23S_rRNA_IVP_like"/>
    <property type="match status" value="1"/>
</dbReference>
<reference evidence="1 2" key="1">
    <citation type="submission" date="2013-08" db="EMBL/GenBank/DDBJ databases">
        <authorList>
            <person name="Weinstock G."/>
            <person name="Sodergren E."/>
            <person name="Wylie T."/>
            <person name="Fulton L."/>
            <person name="Fulton R."/>
            <person name="Fronick C."/>
            <person name="O'Laughlin M."/>
            <person name="Godfrey J."/>
            <person name="Miner T."/>
            <person name="Herter B."/>
            <person name="Appelbaum E."/>
            <person name="Cordes M."/>
            <person name="Lek S."/>
            <person name="Wollam A."/>
            <person name="Pepin K.H."/>
            <person name="Palsikar V.B."/>
            <person name="Mitreva M."/>
            <person name="Wilson R.K."/>
        </authorList>
    </citation>
    <scope>NUCLEOTIDE SEQUENCE [LARGE SCALE GENOMIC DNA]</scope>
    <source>
        <strain evidence="1 2">ATCC 12856</strain>
    </source>
</reference>
<protein>
    <submittedName>
        <fullName evidence="1">S23 ribosomal protein</fullName>
    </submittedName>
</protein>
<dbReference type="HOGENOM" id="CLU_129874_0_6_9"/>
<dbReference type="GO" id="GO:0005840">
    <property type="term" value="C:ribosome"/>
    <property type="evidence" value="ECO:0007669"/>
    <property type="project" value="UniProtKB-KW"/>
</dbReference>
<dbReference type="eggNOG" id="ENOG5032YWC">
    <property type="taxonomic scope" value="Bacteria"/>
</dbReference>
<evidence type="ECO:0000313" key="1">
    <source>
        <dbReference type="EMBL" id="ERI06847.1"/>
    </source>
</evidence>
<dbReference type="PANTHER" id="PTHR38471:SF2">
    <property type="entry name" value="FOUR HELIX BUNDLE PROTEIN"/>
    <property type="match status" value="1"/>
</dbReference>
<dbReference type="STRING" id="649747.HMPREF0083_05077"/>
<gene>
    <name evidence="1" type="ORF">HMPREF0083_05077</name>
</gene>